<dbReference type="GO" id="GO:0005737">
    <property type="term" value="C:cytoplasm"/>
    <property type="evidence" value="ECO:0007669"/>
    <property type="project" value="UniProtKB-ARBA"/>
</dbReference>
<keyword evidence="2" id="KW-0007">Acetylation</keyword>
<feature type="region of interest" description="Disordered" evidence="6">
    <location>
        <begin position="165"/>
        <end position="187"/>
    </location>
</feature>
<organism evidence="8 9">
    <name type="scientific">Branchiostoma belcheri</name>
    <name type="common">Amphioxus</name>
    <dbReference type="NCBI Taxonomy" id="7741"/>
    <lineage>
        <taxon>Eukaryota</taxon>
        <taxon>Metazoa</taxon>
        <taxon>Chordata</taxon>
        <taxon>Cephalochordata</taxon>
        <taxon>Leptocardii</taxon>
        <taxon>Amphioxiformes</taxon>
        <taxon>Branchiostomatidae</taxon>
        <taxon>Branchiostoma</taxon>
    </lineage>
</organism>
<proteinExistence type="inferred from homology"/>
<evidence type="ECO:0000259" key="7">
    <source>
        <dbReference type="PROSITE" id="PS50908"/>
    </source>
</evidence>
<dbReference type="Pfam" id="PF05773">
    <property type="entry name" value="RWD"/>
    <property type="match status" value="1"/>
</dbReference>
<feature type="domain" description="RWD" evidence="7">
    <location>
        <begin position="10"/>
        <end position="116"/>
    </location>
</feature>
<evidence type="ECO:0000313" key="8">
    <source>
        <dbReference type="Proteomes" id="UP000515135"/>
    </source>
</evidence>
<evidence type="ECO:0000256" key="6">
    <source>
        <dbReference type="SAM" id="MobiDB-lite"/>
    </source>
</evidence>
<dbReference type="Proteomes" id="UP000515135">
    <property type="component" value="Unplaced"/>
</dbReference>
<dbReference type="InterPro" id="IPR016135">
    <property type="entry name" value="UBQ-conjugating_enzyme/RWD"/>
</dbReference>
<dbReference type="FunFam" id="3.10.110.10:FF:000064">
    <property type="entry name" value="RWD domain-containing protein 1"/>
    <property type="match status" value="1"/>
</dbReference>
<evidence type="ECO:0000256" key="4">
    <source>
        <dbReference type="ARBA" id="ARBA00061594"/>
    </source>
</evidence>
<evidence type="ECO:0000256" key="2">
    <source>
        <dbReference type="ARBA" id="ARBA00022990"/>
    </source>
</evidence>
<sequence length="237" mass="27336">MTDYAEEQDNEIEALESIYPDILEVLETEPHCFKLSLSAETDSHEEGAPLGVDLQFTYVPTYPDAPPEMEVLSPQNLTEQDVSSIQDLLQQQAEENLGMVMVFTLVSAVQERLSELVEEKKKQAEEERERKQREEEEKEKKRFEGTRVTIETFLAWKDRFDQEIAEKKKSKKEEDNSKKLTGKQLFERDTSLNDSDARFLDNEDITLGAGDESVEVDESLFQDMADLDLDEELDLED</sequence>
<dbReference type="PANTHER" id="PTHR12292">
    <property type="entry name" value="RWD DOMAIN-CONTAINING PROTEIN"/>
    <property type="match status" value="1"/>
</dbReference>
<reference evidence="9" key="1">
    <citation type="submission" date="2025-08" db="UniProtKB">
        <authorList>
            <consortium name="RefSeq"/>
        </authorList>
    </citation>
    <scope>IDENTIFICATION</scope>
    <source>
        <tissue evidence="9">Gonad</tissue>
    </source>
</reference>
<keyword evidence="8" id="KW-1185">Reference proteome</keyword>
<dbReference type="InterPro" id="IPR032378">
    <property type="entry name" value="ZC3H15/TMA46_C"/>
</dbReference>
<dbReference type="SUPFAM" id="SSF54495">
    <property type="entry name" value="UBC-like"/>
    <property type="match status" value="1"/>
</dbReference>
<name>A0A6P4YP91_BRABE</name>
<protein>
    <recommendedName>
        <fullName evidence="5">RWD domain-containing protein 1</fullName>
    </recommendedName>
</protein>
<evidence type="ECO:0000256" key="3">
    <source>
        <dbReference type="ARBA" id="ARBA00056432"/>
    </source>
</evidence>
<dbReference type="PROSITE" id="PS50908">
    <property type="entry name" value="RWD"/>
    <property type="match status" value="1"/>
</dbReference>
<dbReference type="CDD" id="cd23816">
    <property type="entry name" value="RWD_RWDD1"/>
    <property type="match status" value="1"/>
</dbReference>
<dbReference type="InterPro" id="IPR006575">
    <property type="entry name" value="RWD_dom"/>
</dbReference>
<dbReference type="SMART" id="SM00591">
    <property type="entry name" value="RWD"/>
    <property type="match status" value="1"/>
</dbReference>
<accession>A0A6P4YP91</accession>
<dbReference type="AlphaFoldDB" id="A0A6P4YP91"/>
<evidence type="ECO:0000313" key="9">
    <source>
        <dbReference type="RefSeq" id="XP_019623489.1"/>
    </source>
</evidence>
<dbReference type="Gene3D" id="3.10.110.10">
    <property type="entry name" value="Ubiquitin Conjugating Enzyme"/>
    <property type="match status" value="1"/>
</dbReference>
<dbReference type="GeneID" id="109469422"/>
<gene>
    <name evidence="9" type="primary">LOC109469422</name>
</gene>
<comment type="similarity">
    <text evidence="4">Belongs to the RWDD1/GIR2 family.</text>
</comment>
<dbReference type="OrthoDB" id="277175at2759"/>
<dbReference type="Pfam" id="PF16543">
    <property type="entry name" value="DFRP_C"/>
    <property type="match status" value="1"/>
</dbReference>
<feature type="compositionally biased region" description="Basic and acidic residues" evidence="6">
    <location>
        <begin position="165"/>
        <end position="178"/>
    </location>
</feature>
<dbReference type="RefSeq" id="XP_019623489.1">
    <property type="nucleotide sequence ID" value="XM_019767930.1"/>
</dbReference>
<keyword evidence="1" id="KW-0597">Phosphoprotein</keyword>
<dbReference type="KEGG" id="bbel:109469422"/>
<feature type="region of interest" description="Disordered" evidence="6">
    <location>
        <begin position="119"/>
        <end position="142"/>
    </location>
</feature>
<comment type="function">
    <text evidence="3">Protects DRG2 from proteolytic degradation.</text>
</comment>
<evidence type="ECO:0000256" key="1">
    <source>
        <dbReference type="ARBA" id="ARBA00022553"/>
    </source>
</evidence>
<evidence type="ECO:0000256" key="5">
    <source>
        <dbReference type="ARBA" id="ARBA00072006"/>
    </source>
</evidence>
<dbReference type="InterPro" id="IPR040213">
    <property type="entry name" value="GIR2-like"/>
</dbReference>